<gene>
    <name evidence="22" type="ORF">F8M41_005946</name>
</gene>
<evidence type="ECO:0000256" key="8">
    <source>
        <dbReference type="ARBA" id="ARBA00022679"/>
    </source>
</evidence>
<reference evidence="22 23" key="1">
    <citation type="journal article" date="2019" name="Environ. Microbiol.">
        <title>At the nexus of three kingdoms: the genome of the mycorrhizal fungus Gigaspora margarita provides insights into plant, endobacterial and fungal interactions.</title>
        <authorList>
            <person name="Venice F."/>
            <person name="Ghignone S."/>
            <person name="Salvioli di Fossalunga A."/>
            <person name="Amselem J."/>
            <person name="Novero M."/>
            <person name="Xianan X."/>
            <person name="Sedzielewska Toro K."/>
            <person name="Morin E."/>
            <person name="Lipzen A."/>
            <person name="Grigoriev I.V."/>
            <person name="Henrissat B."/>
            <person name="Martin F.M."/>
            <person name="Bonfante P."/>
        </authorList>
    </citation>
    <scope>NUCLEOTIDE SEQUENCE [LARGE SCALE GENOMIC DNA]</scope>
    <source>
        <strain evidence="22 23">BEG34</strain>
    </source>
</reference>
<dbReference type="GO" id="GO:0016562">
    <property type="term" value="P:protein import into peroxisome matrix, receptor recycling"/>
    <property type="evidence" value="ECO:0007669"/>
    <property type="project" value="UniProtKB-ARBA"/>
</dbReference>
<comment type="similarity">
    <text evidence="4">Belongs to the pex2/pex10/pex12 family.</text>
</comment>
<dbReference type="PANTHER" id="PTHR23350">
    <property type="entry name" value="PEROXISOME ASSEMBLY PROTEIN 10"/>
    <property type="match status" value="1"/>
</dbReference>
<evidence type="ECO:0000256" key="6">
    <source>
        <dbReference type="ARBA" id="ARBA00022448"/>
    </source>
</evidence>
<dbReference type="PROSITE" id="PS50089">
    <property type="entry name" value="ZF_RING_2"/>
    <property type="match status" value="1"/>
</dbReference>
<dbReference type="Pfam" id="PF13639">
    <property type="entry name" value="zf-RING_2"/>
    <property type="match status" value="1"/>
</dbReference>
<dbReference type="InterPro" id="IPR006845">
    <property type="entry name" value="Pex_N"/>
</dbReference>
<evidence type="ECO:0000256" key="17">
    <source>
        <dbReference type="ARBA" id="ARBA00023140"/>
    </source>
</evidence>
<dbReference type="GO" id="GO:0016567">
    <property type="term" value="P:protein ubiquitination"/>
    <property type="evidence" value="ECO:0007669"/>
    <property type="project" value="UniProtKB-ARBA"/>
</dbReference>
<keyword evidence="23" id="KW-1185">Reference proteome</keyword>
<feature type="domain" description="RING-type" evidence="21">
    <location>
        <begin position="290"/>
        <end position="328"/>
    </location>
</feature>
<keyword evidence="6" id="KW-0813">Transport</keyword>
<evidence type="ECO:0000256" key="15">
    <source>
        <dbReference type="ARBA" id="ARBA00022989"/>
    </source>
</evidence>
<dbReference type="AlphaFoldDB" id="A0A8H3X7Y5"/>
<keyword evidence="14" id="KW-0653">Protein transport</keyword>
<dbReference type="CDD" id="cd16527">
    <property type="entry name" value="RING-HC_PEX10"/>
    <property type="match status" value="1"/>
</dbReference>
<feature type="transmembrane region" description="Helical" evidence="20">
    <location>
        <begin position="225"/>
        <end position="244"/>
    </location>
</feature>
<dbReference type="InterPro" id="IPR013083">
    <property type="entry name" value="Znf_RING/FYVE/PHD"/>
</dbReference>
<protein>
    <recommendedName>
        <fullName evidence="5">RING-type E3 ubiquitin transferase</fullName>
        <ecNumber evidence="5">2.3.2.27</ecNumber>
    </recommendedName>
    <alternativeName>
        <fullName evidence="18">Peroxin-10</fullName>
    </alternativeName>
</protein>
<keyword evidence="15 20" id="KW-1133">Transmembrane helix</keyword>
<dbReference type="InterPro" id="IPR001841">
    <property type="entry name" value="Znf_RING"/>
</dbReference>
<keyword evidence="16 20" id="KW-0472">Membrane</keyword>
<keyword evidence="12" id="KW-0833">Ubl conjugation pathway</keyword>
<keyword evidence="10" id="KW-0479">Metal-binding</keyword>
<dbReference type="OrthoDB" id="6270329at2759"/>
<evidence type="ECO:0000256" key="2">
    <source>
        <dbReference type="ARBA" id="ARBA00004585"/>
    </source>
</evidence>
<dbReference type="InterPro" id="IPR017907">
    <property type="entry name" value="Znf_RING_CS"/>
</dbReference>
<dbReference type="PANTHER" id="PTHR23350:SF0">
    <property type="entry name" value="PEROXISOME BIOGENESIS FACTOR 10"/>
    <property type="match status" value="1"/>
</dbReference>
<evidence type="ECO:0000256" key="3">
    <source>
        <dbReference type="ARBA" id="ARBA00004906"/>
    </source>
</evidence>
<keyword evidence="13" id="KW-0862">Zinc</keyword>
<dbReference type="Gene3D" id="3.30.40.10">
    <property type="entry name" value="Zinc/RING finger domain, C3HC4 (zinc finger)"/>
    <property type="match status" value="1"/>
</dbReference>
<dbReference type="EC" id="2.3.2.27" evidence="5"/>
<evidence type="ECO:0000256" key="10">
    <source>
        <dbReference type="ARBA" id="ARBA00022723"/>
    </source>
</evidence>
<dbReference type="Proteomes" id="UP000439903">
    <property type="component" value="Unassembled WGS sequence"/>
</dbReference>
<accession>A0A8H3X7Y5</accession>
<evidence type="ECO:0000256" key="18">
    <source>
        <dbReference type="ARBA" id="ARBA00041230"/>
    </source>
</evidence>
<dbReference type="EMBL" id="WTPW01001577">
    <property type="protein sequence ID" value="KAF0427897.1"/>
    <property type="molecule type" value="Genomic_DNA"/>
</dbReference>
<comment type="pathway">
    <text evidence="3">Protein modification; protein ubiquitination.</text>
</comment>
<evidence type="ECO:0000313" key="23">
    <source>
        <dbReference type="Proteomes" id="UP000439903"/>
    </source>
</evidence>
<keyword evidence="11 19" id="KW-0863">Zinc-finger</keyword>
<evidence type="ECO:0000256" key="13">
    <source>
        <dbReference type="ARBA" id="ARBA00022833"/>
    </source>
</evidence>
<keyword evidence="17" id="KW-0576">Peroxisome</keyword>
<keyword evidence="8" id="KW-0808">Transferase</keyword>
<feature type="transmembrane region" description="Helical" evidence="20">
    <location>
        <begin position="188"/>
        <end position="204"/>
    </location>
</feature>
<evidence type="ECO:0000256" key="16">
    <source>
        <dbReference type="ARBA" id="ARBA00023136"/>
    </source>
</evidence>
<proteinExistence type="inferred from homology"/>
<name>A0A8H3X7Y5_GIGMA</name>
<dbReference type="InterPro" id="IPR025654">
    <property type="entry name" value="PEX2/10"/>
</dbReference>
<comment type="caution">
    <text evidence="22">The sequence shown here is derived from an EMBL/GenBank/DDBJ whole genome shotgun (WGS) entry which is preliminary data.</text>
</comment>
<sequence>MSNSESSSVNKISSLPKNQTNKDLEIKVHASTPSNVSFPYAAQPDIVRANQKDVYYQRILEDQVSDIFRLFFGTRRQHLNKEEINLVSDLLYFCLTTLLGTQTLGEESCDIMQISETSKQVPSIKNRAILIFWHAVFPYLYTRGVIKLRRHSRPSKEINSHNISDKLREFIHTLLAIIPSILKNNIHALHLAIFYFYGVYYSLSKRAAGIRYIFTRKLNPGEQRIGYEVLGFLLIIQLFVQAYLQESRVKTASAENNGLNDYDENADNESDFTLISLSDLTPQEIAARRCTLCLSQRKNTTATTCGHLFCWSCIIEWCQNKPECPLCRQYVNISHLFPIYNY</sequence>
<evidence type="ECO:0000256" key="20">
    <source>
        <dbReference type="SAM" id="Phobius"/>
    </source>
</evidence>
<evidence type="ECO:0000256" key="4">
    <source>
        <dbReference type="ARBA" id="ARBA00008704"/>
    </source>
</evidence>
<evidence type="ECO:0000259" key="21">
    <source>
        <dbReference type="PROSITE" id="PS50089"/>
    </source>
</evidence>
<dbReference type="Pfam" id="PF04757">
    <property type="entry name" value="Pex2_Pex12"/>
    <property type="match status" value="1"/>
</dbReference>
<evidence type="ECO:0000256" key="14">
    <source>
        <dbReference type="ARBA" id="ARBA00022927"/>
    </source>
</evidence>
<evidence type="ECO:0000256" key="12">
    <source>
        <dbReference type="ARBA" id="ARBA00022786"/>
    </source>
</evidence>
<keyword evidence="9 20" id="KW-0812">Transmembrane</keyword>
<dbReference type="PROSITE" id="PS00518">
    <property type="entry name" value="ZF_RING_1"/>
    <property type="match status" value="1"/>
</dbReference>
<dbReference type="GO" id="GO:0008270">
    <property type="term" value="F:zinc ion binding"/>
    <property type="evidence" value="ECO:0007669"/>
    <property type="project" value="UniProtKB-KW"/>
</dbReference>
<comment type="catalytic activity">
    <reaction evidence="1">
        <text>S-ubiquitinyl-[E2 ubiquitin-conjugating enzyme]-L-cysteine + [acceptor protein]-L-lysine = [E2 ubiquitin-conjugating enzyme]-L-cysteine + N(6)-ubiquitinyl-[acceptor protein]-L-lysine.</text>
        <dbReference type="EC" id="2.3.2.27"/>
    </reaction>
</comment>
<evidence type="ECO:0000313" key="22">
    <source>
        <dbReference type="EMBL" id="KAF0427897.1"/>
    </source>
</evidence>
<evidence type="ECO:0000256" key="11">
    <source>
        <dbReference type="ARBA" id="ARBA00022771"/>
    </source>
</evidence>
<keyword evidence="7" id="KW-0962">Peroxisome biogenesis</keyword>
<comment type="subcellular location">
    <subcellularLocation>
        <location evidence="2">Peroxisome membrane</location>
        <topology evidence="2">Multi-pass membrane protein</topology>
    </subcellularLocation>
</comment>
<organism evidence="22 23">
    <name type="scientific">Gigaspora margarita</name>
    <dbReference type="NCBI Taxonomy" id="4874"/>
    <lineage>
        <taxon>Eukaryota</taxon>
        <taxon>Fungi</taxon>
        <taxon>Fungi incertae sedis</taxon>
        <taxon>Mucoromycota</taxon>
        <taxon>Glomeromycotina</taxon>
        <taxon>Glomeromycetes</taxon>
        <taxon>Diversisporales</taxon>
        <taxon>Gigasporaceae</taxon>
        <taxon>Gigaspora</taxon>
    </lineage>
</organism>
<evidence type="ECO:0000256" key="9">
    <source>
        <dbReference type="ARBA" id="ARBA00022692"/>
    </source>
</evidence>
<dbReference type="GO" id="GO:0061630">
    <property type="term" value="F:ubiquitin protein ligase activity"/>
    <property type="evidence" value="ECO:0007669"/>
    <property type="project" value="UniProtKB-EC"/>
</dbReference>
<dbReference type="SMART" id="SM00184">
    <property type="entry name" value="RING"/>
    <property type="match status" value="1"/>
</dbReference>
<evidence type="ECO:0000256" key="5">
    <source>
        <dbReference type="ARBA" id="ARBA00012483"/>
    </source>
</evidence>
<evidence type="ECO:0000256" key="7">
    <source>
        <dbReference type="ARBA" id="ARBA00022593"/>
    </source>
</evidence>
<dbReference type="GO" id="GO:0005778">
    <property type="term" value="C:peroxisomal membrane"/>
    <property type="evidence" value="ECO:0007669"/>
    <property type="project" value="UniProtKB-SubCell"/>
</dbReference>
<evidence type="ECO:0000256" key="1">
    <source>
        <dbReference type="ARBA" id="ARBA00000900"/>
    </source>
</evidence>
<evidence type="ECO:0000256" key="19">
    <source>
        <dbReference type="PROSITE-ProRule" id="PRU00175"/>
    </source>
</evidence>
<dbReference type="SUPFAM" id="SSF57850">
    <property type="entry name" value="RING/U-box"/>
    <property type="match status" value="1"/>
</dbReference>